<dbReference type="SUPFAM" id="SSF57850">
    <property type="entry name" value="RING/U-box"/>
    <property type="match status" value="1"/>
</dbReference>
<dbReference type="InterPro" id="IPR011016">
    <property type="entry name" value="Znf_RING-CH"/>
</dbReference>
<feature type="transmembrane region" description="Helical" evidence="10">
    <location>
        <begin position="383"/>
        <end position="401"/>
    </location>
</feature>
<dbReference type="InterPro" id="IPR013057">
    <property type="entry name" value="AA_transpt_TM"/>
</dbReference>
<gene>
    <name evidence="13" type="ORF">N0V87_006809</name>
</gene>
<dbReference type="GO" id="GO:0008270">
    <property type="term" value="F:zinc ion binding"/>
    <property type="evidence" value="ECO:0007669"/>
    <property type="project" value="UniProtKB-KW"/>
</dbReference>
<feature type="transmembrane region" description="Helical" evidence="10">
    <location>
        <begin position="177"/>
        <end position="196"/>
    </location>
</feature>
<comment type="caution">
    <text evidence="13">The sequence shown here is derived from an EMBL/GenBank/DDBJ whole genome shotgun (WGS) entry which is preliminary data.</text>
</comment>
<dbReference type="SMART" id="SM00744">
    <property type="entry name" value="RINGv"/>
    <property type="match status" value="1"/>
</dbReference>
<keyword evidence="6 10" id="KW-1133">Transmembrane helix</keyword>
<feature type="compositionally biased region" description="Basic and acidic residues" evidence="9">
    <location>
        <begin position="573"/>
        <end position="583"/>
    </location>
</feature>
<organism evidence="13 14">
    <name type="scientific">Didymella glomerata</name>
    <dbReference type="NCBI Taxonomy" id="749621"/>
    <lineage>
        <taxon>Eukaryota</taxon>
        <taxon>Fungi</taxon>
        <taxon>Dikarya</taxon>
        <taxon>Ascomycota</taxon>
        <taxon>Pezizomycotina</taxon>
        <taxon>Dothideomycetes</taxon>
        <taxon>Pleosporomycetidae</taxon>
        <taxon>Pleosporales</taxon>
        <taxon>Pleosporineae</taxon>
        <taxon>Didymellaceae</taxon>
        <taxon>Didymella</taxon>
    </lineage>
</organism>
<feature type="transmembrane region" description="Helical" evidence="10">
    <location>
        <begin position="442"/>
        <end position="465"/>
    </location>
</feature>
<dbReference type="PANTHER" id="PTHR21540">
    <property type="entry name" value="RING FINGER AND SWIM DOMAIN-CONTAINING PROTEIN 2"/>
    <property type="match status" value="1"/>
</dbReference>
<dbReference type="GO" id="GO:0016020">
    <property type="term" value="C:membrane"/>
    <property type="evidence" value="ECO:0007669"/>
    <property type="project" value="UniProtKB-SubCell"/>
</dbReference>
<dbReference type="Pfam" id="PF04434">
    <property type="entry name" value="SWIM"/>
    <property type="match status" value="1"/>
</dbReference>
<dbReference type="FunFam" id="1.20.1740.10:FF:000039">
    <property type="entry name" value="Neutral amino acid transporter (Eurofung)"/>
    <property type="match status" value="1"/>
</dbReference>
<evidence type="ECO:0000256" key="6">
    <source>
        <dbReference type="ARBA" id="ARBA00022989"/>
    </source>
</evidence>
<name>A0A9W9BZI4_9PLEO</name>
<dbReference type="PANTHER" id="PTHR21540:SF0">
    <property type="entry name" value="PHD FAMILY PROTEIN"/>
    <property type="match status" value="1"/>
</dbReference>
<accession>A0A9W9BZI4</accession>
<feature type="domain" description="RING-type" evidence="11">
    <location>
        <begin position="721"/>
        <end position="769"/>
    </location>
</feature>
<evidence type="ECO:0000259" key="12">
    <source>
        <dbReference type="PROSITE" id="PS50966"/>
    </source>
</evidence>
<comment type="subcellular location">
    <subcellularLocation>
        <location evidence="1">Membrane</location>
    </subcellularLocation>
</comment>
<keyword evidence="3" id="KW-0479">Metal-binding</keyword>
<feature type="transmembrane region" description="Helical" evidence="10">
    <location>
        <begin position="202"/>
        <end position="223"/>
    </location>
</feature>
<feature type="domain" description="SWIM-type" evidence="12">
    <location>
        <begin position="636"/>
        <end position="668"/>
    </location>
</feature>
<sequence length="828" mass="90682">MDPRQRGSVSTASTRTKKRNGSPNEHELQQVNTLSDIEGQVSSPAAHDASSNEEGAEIQYKTCAWWHTGVLMLAENVSLGVLALPQALAILGIVPGLLCICFLGVIATYTGWLIGEFKLAFPQVQSFPDCGELIAGRIGREVMALGSVLILIFISGAHILTFDVAMNALTDHGTCSIVFAVAGLIICLLLGLPRTYKNVSKLSTLSCASIIVAVFIAMTGIGITKPDAGNILAVRPGIPFVKGLGPVLNIILAYSKCPSNTGVLMLEPRLIKVAGHVAFISFQSELADPRDFKKALFFEQGIAITFYMTISAVIYYYAGPLVTSPALGSASPVVTKIAFGFAIPTIIIAGVVNGSVACKYIYIRMWKGTNVVHQKSFKSLGSWYGICIVFWVVAWILAESIPNFDLLLGLIAALFGSWFSYALPMVMWFYQHKGSWFKNMRWAMWSAMNASLFCTGVAIFVLGMYASGNELHHGSGGKVFSCANNWSPGDCTYAVSRQSPYLSSMESTSLPPSRPTRKRKAAACYSGYGEEDDENEQQSLVKRPKKMKKEEVKGPDFIPLEEPPKKTRKGKKAKGDDAPPLEKRLRRHRARAPGSYREIKNRALTQRLTVLSRVRCGTDKLPGEKVVIAGSTGNVYTVNVGLVPSCDCPHAQKGNQCKHIIYIMLRVLKAREEVAYQLALIGTELRELINNAPLIPGVETDGNDNPGEEQDGNRKPIEGECPICYDELDPKNDDIVYCKTSCGNNVHKACMQSWIQVAARGKATCPYCRATWDTEEAFDGNLGDVDTKGLQRNEDGYVNVAGQLGLSGERDYTTYHQFWVRRQLRRGH</sequence>
<dbReference type="AlphaFoldDB" id="A0A9W9BZI4"/>
<protein>
    <submittedName>
        <fullName evidence="13">Uncharacterized protein</fullName>
    </submittedName>
</protein>
<dbReference type="PROSITE" id="PS50966">
    <property type="entry name" value="ZF_SWIM"/>
    <property type="match status" value="1"/>
</dbReference>
<evidence type="ECO:0000256" key="5">
    <source>
        <dbReference type="ARBA" id="ARBA00022833"/>
    </source>
</evidence>
<keyword evidence="7 10" id="KW-0472">Membrane</keyword>
<dbReference type="InterPro" id="IPR007527">
    <property type="entry name" value="Znf_SWIM"/>
</dbReference>
<evidence type="ECO:0000256" key="7">
    <source>
        <dbReference type="ARBA" id="ARBA00023136"/>
    </source>
</evidence>
<keyword evidence="14" id="KW-1185">Reference proteome</keyword>
<feature type="transmembrane region" description="Helical" evidence="10">
    <location>
        <begin position="337"/>
        <end position="362"/>
    </location>
</feature>
<dbReference type="InterPro" id="IPR013083">
    <property type="entry name" value="Znf_RING/FYVE/PHD"/>
</dbReference>
<evidence type="ECO:0000256" key="8">
    <source>
        <dbReference type="PROSITE-ProRule" id="PRU00175"/>
    </source>
</evidence>
<feature type="transmembrane region" description="Helical" evidence="10">
    <location>
        <begin position="88"/>
        <end position="114"/>
    </location>
</feature>
<proteinExistence type="predicted"/>
<dbReference type="Proteomes" id="UP001140562">
    <property type="component" value="Unassembled WGS sequence"/>
</dbReference>
<evidence type="ECO:0000256" key="2">
    <source>
        <dbReference type="ARBA" id="ARBA00022692"/>
    </source>
</evidence>
<evidence type="ECO:0000313" key="14">
    <source>
        <dbReference type="Proteomes" id="UP001140562"/>
    </source>
</evidence>
<evidence type="ECO:0000259" key="11">
    <source>
        <dbReference type="PROSITE" id="PS50089"/>
    </source>
</evidence>
<dbReference type="GO" id="GO:0061630">
    <property type="term" value="F:ubiquitin protein ligase activity"/>
    <property type="evidence" value="ECO:0007669"/>
    <property type="project" value="InterPro"/>
</dbReference>
<dbReference type="InterPro" id="IPR001841">
    <property type="entry name" value="Znf_RING"/>
</dbReference>
<keyword evidence="5" id="KW-0862">Zinc</keyword>
<evidence type="ECO:0000256" key="4">
    <source>
        <dbReference type="ARBA" id="ARBA00022771"/>
    </source>
</evidence>
<keyword evidence="2 10" id="KW-0812">Transmembrane</keyword>
<dbReference type="PROSITE" id="PS50089">
    <property type="entry name" value="ZF_RING_2"/>
    <property type="match status" value="1"/>
</dbReference>
<feature type="region of interest" description="Disordered" evidence="9">
    <location>
        <begin position="504"/>
        <end position="591"/>
    </location>
</feature>
<dbReference type="EMBL" id="JAPEUV010000076">
    <property type="protein sequence ID" value="KAJ4334481.1"/>
    <property type="molecule type" value="Genomic_DNA"/>
</dbReference>
<reference evidence="13" key="1">
    <citation type="submission" date="2022-10" db="EMBL/GenBank/DDBJ databases">
        <title>Tapping the CABI collections for fungal endophytes: first genome assemblies for Collariella, Neodidymelliopsis, Ascochyta clinopodiicola, Didymella pomorum, Didymosphaeria variabile, Neocosmospora piperis and Neocucurbitaria cava.</title>
        <authorList>
            <person name="Hill R."/>
        </authorList>
    </citation>
    <scope>NUCLEOTIDE SEQUENCE</scope>
    <source>
        <strain evidence="13">IMI 360193</strain>
    </source>
</reference>
<keyword evidence="4 8" id="KW-0863">Zinc-finger</keyword>
<feature type="region of interest" description="Disordered" evidence="9">
    <location>
        <begin position="1"/>
        <end position="33"/>
    </location>
</feature>
<evidence type="ECO:0000256" key="3">
    <source>
        <dbReference type="ARBA" id="ARBA00022723"/>
    </source>
</evidence>
<dbReference type="OrthoDB" id="294730at2759"/>
<feature type="transmembrane region" description="Helical" evidence="10">
    <location>
        <begin position="296"/>
        <end position="317"/>
    </location>
</feature>
<dbReference type="SMART" id="SM00184">
    <property type="entry name" value="RING"/>
    <property type="match status" value="1"/>
</dbReference>
<evidence type="ECO:0000256" key="10">
    <source>
        <dbReference type="SAM" id="Phobius"/>
    </source>
</evidence>
<dbReference type="Pfam" id="PF01490">
    <property type="entry name" value="Aa_trans"/>
    <property type="match status" value="2"/>
</dbReference>
<evidence type="ECO:0000256" key="1">
    <source>
        <dbReference type="ARBA" id="ARBA00004370"/>
    </source>
</evidence>
<evidence type="ECO:0000313" key="13">
    <source>
        <dbReference type="EMBL" id="KAJ4334481.1"/>
    </source>
</evidence>
<dbReference type="Pfam" id="PF13639">
    <property type="entry name" value="zf-RING_2"/>
    <property type="match status" value="1"/>
</dbReference>
<dbReference type="InterPro" id="IPR039903">
    <property type="entry name" value="Zswim2"/>
</dbReference>
<feature type="transmembrane region" description="Helical" evidence="10">
    <location>
        <begin position="407"/>
        <end position="430"/>
    </location>
</feature>
<evidence type="ECO:0000256" key="9">
    <source>
        <dbReference type="SAM" id="MobiDB-lite"/>
    </source>
</evidence>
<dbReference type="SMART" id="SM01197">
    <property type="entry name" value="FANCL_C"/>
    <property type="match status" value="1"/>
</dbReference>
<dbReference type="CDD" id="cd16494">
    <property type="entry name" value="RING-CH-C4HC3_ZSWM2"/>
    <property type="match status" value="1"/>
</dbReference>
<feature type="transmembrane region" description="Helical" evidence="10">
    <location>
        <begin position="142"/>
        <end position="165"/>
    </location>
</feature>
<dbReference type="Gene3D" id="3.30.40.10">
    <property type="entry name" value="Zinc/RING finger domain, C3HC4 (zinc finger)"/>
    <property type="match status" value="1"/>
</dbReference>